<organism evidence="1 2">
    <name type="scientific">Lactococcus lactis subsp. cremoris</name>
    <name type="common">Streptococcus cremoris</name>
    <dbReference type="NCBI Taxonomy" id="1359"/>
    <lineage>
        <taxon>Bacteria</taxon>
        <taxon>Bacillati</taxon>
        <taxon>Bacillota</taxon>
        <taxon>Bacilli</taxon>
        <taxon>Lactobacillales</taxon>
        <taxon>Streptococcaceae</taxon>
        <taxon>Lactococcus</taxon>
    </lineage>
</organism>
<reference evidence="1 2" key="1">
    <citation type="journal article" date="2017" name="BMC Genomics">
        <title>Comparative and functional genomics of the Lactococcus lactis taxon; insights into evolution and niche adaptation.</title>
        <authorList>
            <person name="Kelleher P."/>
            <person name="Bottacini F."/>
            <person name="Mahony J."/>
            <person name="Kilcawley K.N."/>
            <person name="van Sinderen D."/>
        </authorList>
    </citation>
    <scope>NUCLEOTIDE SEQUENCE [LARGE SCALE GENOMIC DNA]</scope>
    <source>
        <strain evidence="1 2">JM3</strain>
    </source>
</reference>
<proteinExistence type="predicted"/>
<gene>
    <name evidence="1" type="ORF">LLJM3_1065</name>
</gene>
<protein>
    <submittedName>
        <fullName evidence="1">Uncharacterized protein</fullName>
    </submittedName>
</protein>
<dbReference type="EMBL" id="CP015901">
    <property type="protein sequence ID" value="ARE23264.1"/>
    <property type="molecule type" value="Genomic_DNA"/>
</dbReference>
<accession>A0AA34TIM1</accession>
<dbReference type="Proteomes" id="UP000192161">
    <property type="component" value="Chromosome"/>
</dbReference>
<dbReference type="AlphaFoldDB" id="A0AA34TIM1"/>
<name>A0AA34TIM1_LACLC</name>
<sequence length="72" mass="8221">MMFETVKYYGEGISGNVVQRETPYGFSRMKHKKRTKKTASQPLTLDDFKLMGEIAGKAAKAFTEGYMEVLYD</sequence>
<evidence type="ECO:0000313" key="1">
    <source>
        <dbReference type="EMBL" id="ARE23264.1"/>
    </source>
</evidence>
<evidence type="ECO:0000313" key="2">
    <source>
        <dbReference type="Proteomes" id="UP000192161"/>
    </source>
</evidence>
<dbReference type="RefSeq" id="WP_011676041.1">
    <property type="nucleotide sequence ID" value="NZ_CP015901.2"/>
</dbReference>